<proteinExistence type="predicted"/>
<dbReference type="EMBL" id="CP139558">
    <property type="protein sequence ID" value="WPU92282.1"/>
    <property type="molecule type" value="Genomic_DNA"/>
</dbReference>
<accession>A0ABZ0TGH4</accession>
<protein>
    <submittedName>
        <fullName evidence="1">HD domain-containing protein</fullName>
    </submittedName>
</protein>
<dbReference type="SUPFAM" id="SSF109604">
    <property type="entry name" value="HD-domain/PDEase-like"/>
    <property type="match status" value="1"/>
</dbReference>
<organism evidence="1 2">
    <name type="scientific">Mucilaginibacter sabulilitoris</name>
    <dbReference type="NCBI Taxonomy" id="1173583"/>
    <lineage>
        <taxon>Bacteria</taxon>
        <taxon>Pseudomonadati</taxon>
        <taxon>Bacteroidota</taxon>
        <taxon>Sphingobacteriia</taxon>
        <taxon>Sphingobacteriales</taxon>
        <taxon>Sphingobacteriaceae</taxon>
        <taxon>Mucilaginibacter</taxon>
    </lineage>
</organism>
<dbReference type="InterPro" id="IPR003607">
    <property type="entry name" value="HD/PDEase_dom"/>
</dbReference>
<name>A0ABZ0TGH4_9SPHI</name>
<sequence length="193" mass="22371">MQIEQAREFILDKLDKELPEHFYYHNAMHAIDVYNAAGLIANNERVGEYETKLLLTAALFHDSGFLYGGKTDHELRSCEIARLHLPGFDYTGDDIEQICDIIMATKLPQDPHNYLGQIICDSDLDYLGRNDFFVLSKKLFSELVITDGLKTEGEWNKIQIAFFQGHHYFTKTVIELRSALKQEHLEEIIKKEF</sequence>
<keyword evidence="2" id="KW-1185">Reference proteome</keyword>
<dbReference type="RefSeq" id="WP_321561444.1">
    <property type="nucleotide sequence ID" value="NZ_CP139558.1"/>
</dbReference>
<evidence type="ECO:0000313" key="1">
    <source>
        <dbReference type="EMBL" id="WPU92282.1"/>
    </source>
</evidence>
<reference evidence="1 2" key="1">
    <citation type="submission" date="2023-11" db="EMBL/GenBank/DDBJ databases">
        <title>Analysis of the Genomes of Mucilaginibacter gossypii cycad 4 and M. sabulilitoris SNA2: microbes with the potential for plant growth promotion.</title>
        <authorList>
            <person name="Hirsch A.M."/>
            <person name="Humm E."/>
            <person name="Rubbi M."/>
            <person name="Del Vecchio G."/>
            <person name="Ha S.M."/>
            <person name="Pellegrini M."/>
            <person name="Gunsalus R.P."/>
        </authorList>
    </citation>
    <scope>NUCLEOTIDE SEQUENCE [LARGE SCALE GENOMIC DNA]</scope>
    <source>
        <strain evidence="1 2">SNA2</strain>
    </source>
</reference>
<dbReference type="Proteomes" id="UP001324380">
    <property type="component" value="Chromosome"/>
</dbReference>
<dbReference type="CDD" id="cd00077">
    <property type="entry name" value="HDc"/>
    <property type="match status" value="1"/>
</dbReference>
<evidence type="ECO:0000313" key="2">
    <source>
        <dbReference type="Proteomes" id="UP001324380"/>
    </source>
</evidence>
<dbReference type="Gene3D" id="1.10.3210.10">
    <property type="entry name" value="Hypothetical protein af1432"/>
    <property type="match status" value="1"/>
</dbReference>
<gene>
    <name evidence="1" type="ORF">SNE25_23445</name>
</gene>